<reference evidence="5 6" key="1">
    <citation type="submission" date="2024-04" db="EMBL/GenBank/DDBJ databases">
        <title>Tritrichomonas musculus Genome.</title>
        <authorList>
            <person name="Alves-Ferreira E."/>
            <person name="Grigg M."/>
            <person name="Lorenzi H."/>
            <person name="Galac M."/>
        </authorList>
    </citation>
    <scope>NUCLEOTIDE SEQUENCE [LARGE SCALE GENOMIC DNA]</scope>
    <source>
        <strain evidence="5 6">EAF2021</strain>
    </source>
</reference>
<organism evidence="5 6">
    <name type="scientific">Tritrichomonas musculus</name>
    <dbReference type="NCBI Taxonomy" id="1915356"/>
    <lineage>
        <taxon>Eukaryota</taxon>
        <taxon>Metamonada</taxon>
        <taxon>Parabasalia</taxon>
        <taxon>Tritrichomonadida</taxon>
        <taxon>Tritrichomonadidae</taxon>
        <taxon>Tritrichomonas</taxon>
    </lineage>
</organism>
<evidence type="ECO:0000313" key="5">
    <source>
        <dbReference type="EMBL" id="KAK8886974.1"/>
    </source>
</evidence>
<dbReference type="InterPro" id="IPR051147">
    <property type="entry name" value="CFAP_domain-containing"/>
</dbReference>
<name>A0ABR2K7E5_9EUKA</name>
<keyword evidence="6" id="KW-1185">Reference proteome</keyword>
<keyword evidence="5" id="KW-0969">Cilium</keyword>
<dbReference type="Pfam" id="PF13863">
    <property type="entry name" value="DUF4200"/>
    <property type="match status" value="1"/>
</dbReference>
<keyword evidence="1 2" id="KW-0175">Coiled coil</keyword>
<dbReference type="Proteomes" id="UP001470230">
    <property type="component" value="Unassembled WGS sequence"/>
</dbReference>
<protein>
    <submittedName>
        <fullName evidence="5">Cilia- and flagella-associated protein 100</fullName>
    </submittedName>
</protein>
<keyword evidence="5" id="KW-0282">Flagellum</keyword>
<comment type="caution">
    <text evidence="5">The sequence shown here is derived from an EMBL/GenBank/DDBJ whole genome shotgun (WGS) entry which is preliminary data.</text>
</comment>
<accession>A0ABR2K7E5</accession>
<evidence type="ECO:0000313" key="6">
    <source>
        <dbReference type="Proteomes" id="UP001470230"/>
    </source>
</evidence>
<feature type="domain" description="DUF4200" evidence="4">
    <location>
        <begin position="167"/>
        <end position="285"/>
    </location>
</feature>
<evidence type="ECO:0000259" key="4">
    <source>
        <dbReference type="Pfam" id="PF13863"/>
    </source>
</evidence>
<dbReference type="EMBL" id="JAPFFF010000006">
    <property type="protein sequence ID" value="KAK8886974.1"/>
    <property type="molecule type" value="Genomic_DNA"/>
</dbReference>
<evidence type="ECO:0000256" key="1">
    <source>
        <dbReference type="ARBA" id="ARBA00023054"/>
    </source>
</evidence>
<keyword evidence="5" id="KW-0966">Cell projection</keyword>
<feature type="region of interest" description="Disordered" evidence="3">
    <location>
        <begin position="97"/>
        <end position="127"/>
    </location>
</feature>
<sequence length="513" mass="60466">MDDDESIAKLMDLGGDGQIINDIDAPNPFQVINHQLPIKERIELNTSTQINRGKSKRMSLMQRAESLEPRLPPCVTRATRVLDTSMINRAKARTFLQTFPSPSTKRDDKNNNSNIETQSFSTNNTEISSIDTPIEKTSDSIIPKKRASSTIVSDPKSRPKHQPMTEFVQQKREVYLFQLFINRKKSEIQRFAREEYNQEKKLQEKEQKISEEIENYKMTTVQLEAALARQRHQAELAAQKHTTFVKNLRHSETNCSLIRSEISKNEDLLETYRPYMQFLKKFVPEGMDIFDFFKNPYTLIDEIHTIEEDNLKLIQYCQHFEEIFSNSSEKIDQKLFEYIENEKEIINRIKEIEVVENYKGSLSKKQRTEQENDETEFKHLSKIIRKTFINCFGVDADIGPLSMLERIENKLESMYNECDLVDPEFLLMKKSIKDMERREMQRKARNLKKEMEQQRKIEQAIERAKRPIPKRTGRPTLNRILPITIVKPDDELIKMKEYEIRKEKELLYGNIDP</sequence>
<feature type="coiled-coil region" evidence="2">
    <location>
        <begin position="430"/>
        <end position="464"/>
    </location>
</feature>
<evidence type="ECO:0000256" key="2">
    <source>
        <dbReference type="SAM" id="Coils"/>
    </source>
</evidence>
<evidence type="ECO:0000256" key="3">
    <source>
        <dbReference type="SAM" id="MobiDB-lite"/>
    </source>
</evidence>
<feature type="region of interest" description="Disordered" evidence="3">
    <location>
        <begin position="141"/>
        <end position="164"/>
    </location>
</feature>
<dbReference type="PANTHER" id="PTHR21683">
    <property type="entry name" value="COILED-COIL DOMAIN-CONTAINING PROTEIN 42 LIKE-2-LIKE-RELATED"/>
    <property type="match status" value="1"/>
</dbReference>
<gene>
    <name evidence="5" type="ORF">M9Y10_038009</name>
</gene>
<dbReference type="PANTHER" id="PTHR21683:SF3">
    <property type="entry name" value="CILIA AND FLAGELLA ASSOCIATED PROTEIN 100"/>
    <property type="match status" value="1"/>
</dbReference>
<feature type="coiled-coil region" evidence="2">
    <location>
        <begin position="188"/>
        <end position="219"/>
    </location>
</feature>
<feature type="compositionally biased region" description="Polar residues" evidence="3">
    <location>
        <begin position="111"/>
        <end position="127"/>
    </location>
</feature>
<proteinExistence type="predicted"/>
<dbReference type="InterPro" id="IPR025252">
    <property type="entry name" value="DUF4200"/>
</dbReference>